<dbReference type="SUPFAM" id="SSF51445">
    <property type="entry name" value="(Trans)glycosidases"/>
    <property type="match status" value="1"/>
</dbReference>
<dbReference type="EC" id="2.4.1.25" evidence="3 10"/>
<evidence type="ECO:0000256" key="10">
    <source>
        <dbReference type="RuleBase" id="RU361207"/>
    </source>
</evidence>
<keyword evidence="6 10" id="KW-0808">Transferase</keyword>
<evidence type="ECO:0000256" key="8">
    <source>
        <dbReference type="ARBA" id="ARBA00031423"/>
    </source>
</evidence>
<dbReference type="Pfam" id="PF02446">
    <property type="entry name" value="Glyco_hydro_77"/>
    <property type="match status" value="1"/>
</dbReference>
<sequence>MNADDSLQALARAAGVHVHWHNARGQDQEVTPDVLRNVLGRLGLAADNPEAVRDSLARLRDEAGHCPPLLTVQAGQTVALRGDVAAGQPYAIDLEAGGQHSGHTESDGAHAWLRAPERIGYHRLYVGERELTLAVAPPRCTGVADLAGAPGRLWGLAVQLYSLRRRAGNAAQPGGVGDFTALRELAEELAGGGCEALAISPVHAMFSADPGKYSPYAPSSRLFVNAAYADPADVYARETIAAAAHRAHAEGLQALDAAELIDWPEVSRLRLALLRELYEGFPDNLADRQRTAFETFRREGGEALERHARFEALHAHQVRRQAHDWRRWEPGLRDPRSAEVEAFAQAHANEVRFHAFAQWLAHEGLAGAHRQALACGMRIGLMADLAVGTDPCGSHAWSRQDDVITGLSPGAPPDVYNPAGQAWGLTAFSPHALRRHGYGAYIEMLRAALAHAGGLRIDHALGMQRMWLVPEGAPPGAGAYVDYPFDDLMRLTALESVRQHAVIMGENLGTVPHGFNERIAAHGMLGMSVLWFEREGAPPARYTPPERWSPHSIGTTTTHDLPTVAGWWRGRDIDWRARLDLLGPTSEAEERQAREHDKAALWQAVRASDAPAQAPAEAPLEAAIAYVGRTAAPLVLLPLEDALGVVEQPNLPGTIDSHPNWRRRLPARVDDIGADARTQARLQTLSRARNA</sequence>
<evidence type="ECO:0000313" key="11">
    <source>
        <dbReference type="EMBL" id="TSH95796.1"/>
    </source>
</evidence>
<evidence type="ECO:0000256" key="2">
    <source>
        <dbReference type="ARBA" id="ARBA00005684"/>
    </source>
</evidence>
<dbReference type="AlphaFoldDB" id="A0A556AS97"/>
<dbReference type="RefSeq" id="WP_143948139.1">
    <property type="nucleotide sequence ID" value="NZ_BAABMB010000002.1"/>
</dbReference>
<dbReference type="GO" id="GO:0005975">
    <property type="term" value="P:carbohydrate metabolic process"/>
    <property type="evidence" value="ECO:0007669"/>
    <property type="project" value="InterPro"/>
</dbReference>
<evidence type="ECO:0000256" key="1">
    <source>
        <dbReference type="ARBA" id="ARBA00000439"/>
    </source>
</evidence>
<keyword evidence="5 10" id="KW-0328">Glycosyltransferase</keyword>
<proteinExistence type="inferred from homology"/>
<evidence type="ECO:0000256" key="6">
    <source>
        <dbReference type="ARBA" id="ARBA00022679"/>
    </source>
</evidence>
<dbReference type="OrthoDB" id="9763489at2"/>
<dbReference type="PANTHER" id="PTHR32438">
    <property type="entry name" value="4-ALPHA-GLUCANOTRANSFERASE DPE1, CHLOROPLASTIC/AMYLOPLASTIC"/>
    <property type="match status" value="1"/>
</dbReference>
<protein>
    <recommendedName>
        <fullName evidence="4 10">4-alpha-glucanotransferase</fullName>
        <ecNumber evidence="3 10">2.4.1.25</ecNumber>
    </recommendedName>
    <alternativeName>
        <fullName evidence="8 10">Amylomaltase</fullName>
    </alternativeName>
    <alternativeName>
        <fullName evidence="9 10">Disproportionating enzyme</fullName>
    </alternativeName>
</protein>
<dbReference type="InterPro" id="IPR003385">
    <property type="entry name" value="Glyco_hydro_77"/>
</dbReference>
<evidence type="ECO:0000256" key="9">
    <source>
        <dbReference type="ARBA" id="ARBA00031501"/>
    </source>
</evidence>
<evidence type="ECO:0000256" key="3">
    <source>
        <dbReference type="ARBA" id="ARBA00012560"/>
    </source>
</evidence>
<name>A0A556AS97_9BURK</name>
<comment type="similarity">
    <text evidence="2 10">Belongs to the disproportionating enzyme family.</text>
</comment>
<organism evidence="11 12">
    <name type="scientific">Verticiella sediminum</name>
    <dbReference type="NCBI Taxonomy" id="1247510"/>
    <lineage>
        <taxon>Bacteria</taxon>
        <taxon>Pseudomonadati</taxon>
        <taxon>Pseudomonadota</taxon>
        <taxon>Betaproteobacteria</taxon>
        <taxon>Burkholderiales</taxon>
        <taxon>Alcaligenaceae</taxon>
        <taxon>Verticiella</taxon>
    </lineage>
</organism>
<evidence type="ECO:0000313" key="12">
    <source>
        <dbReference type="Proteomes" id="UP000318405"/>
    </source>
</evidence>
<comment type="catalytic activity">
    <reaction evidence="1 10">
        <text>Transfers a segment of a (1-&gt;4)-alpha-D-glucan to a new position in an acceptor, which may be glucose or a (1-&gt;4)-alpha-D-glucan.</text>
        <dbReference type="EC" id="2.4.1.25"/>
    </reaction>
</comment>
<dbReference type="Gene3D" id="3.20.20.80">
    <property type="entry name" value="Glycosidases"/>
    <property type="match status" value="1"/>
</dbReference>
<dbReference type="InterPro" id="IPR017853">
    <property type="entry name" value="GH"/>
</dbReference>
<dbReference type="GO" id="GO:0004134">
    <property type="term" value="F:4-alpha-glucanotransferase activity"/>
    <property type="evidence" value="ECO:0007669"/>
    <property type="project" value="UniProtKB-EC"/>
</dbReference>
<dbReference type="NCBIfam" id="TIGR00217">
    <property type="entry name" value="malQ"/>
    <property type="match status" value="1"/>
</dbReference>
<dbReference type="EMBL" id="VLTJ01000020">
    <property type="protein sequence ID" value="TSH95796.1"/>
    <property type="molecule type" value="Genomic_DNA"/>
</dbReference>
<comment type="caution">
    <text evidence="11">The sequence shown here is derived from an EMBL/GenBank/DDBJ whole genome shotgun (WGS) entry which is preliminary data.</text>
</comment>
<dbReference type="PANTHER" id="PTHR32438:SF5">
    <property type="entry name" value="4-ALPHA-GLUCANOTRANSFERASE DPE1, CHLOROPLASTIC_AMYLOPLASTIC"/>
    <property type="match status" value="1"/>
</dbReference>
<evidence type="ECO:0000256" key="4">
    <source>
        <dbReference type="ARBA" id="ARBA00020295"/>
    </source>
</evidence>
<dbReference type="Proteomes" id="UP000318405">
    <property type="component" value="Unassembled WGS sequence"/>
</dbReference>
<evidence type="ECO:0000256" key="7">
    <source>
        <dbReference type="ARBA" id="ARBA00023277"/>
    </source>
</evidence>
<gene>
    <name evidence="11" type="primary">malQ</name>
    <name evidence="11" type="ORF">FOZ76_10415</name>
</gene>
<keyword evidence="12" id="KW-1185">Reference proteome</keyword>
<reference evidence="11 12" key="1">
    <citation type="submission" date="2019-07" db="EMBL/GenBank/DDBJ databases">
        <title>Qingshengfaniella alkalisoli gen. nov., sp. nov., isolated from saline soil.</title>
        <authorList>
            <person name="Xu L."/>
            <person name="Huang X.-X."/>
            <person name="Sun J.-Q."/>
        </authorList>
    </citation>
    <scope>NUCLEOTIDE SEQUENCE [LARGE SCALE GENOMIC DNA]</scope>
    <source>
        <strain evidence="11 12">DSM 27279</strain>
    </source>
</reference>
<evidence type="ECO:0000256" key="5">
    <source>
        <dbReference type="ARBA" id="ARBA00022676"/>
    </source>
</evidence>
<accession>A0A556AS97</accession>
<keyword evidence="7 10" id="KW-0119">Carbohydrate metabolism</keyword>